<dbReference type="PANTHER" id="PTHR13604">
    <property type="entry name" value="DC12-RELATED"/>
    <property type="match status" value="1"/>
</dbReference>
<dbReference type="GO" id="GO:0003697">
    <property type="term" value="F:single-stranded DNA binding"/>
    <property type="evidence" value="ECO:0007669"/>
    <property type="project" value="InterPro"/>
</dbReference>
<dbReference type="eggNOG" id="COG2135">
    <property type="taxonomic scope" value="Bacteria"/>
</dbReference>
<accession>F2IYD0</accession>
<comment type="similarity">
    <text evidence="1 8">Belongs to the SOS response-associated peptidase family.</text>
</comment>
<dbReference type="GO" id="GO:0006508">
    <property type="term" value="P:proteolysis"/>
    <property type="evidence" value="ECO:0007669"/>
    <property type="project" value="UniProtKB-KW"/>
</dbReference>
<evidence type="ECO:0000256" key="3">
    <source>
        <dbReference type="ARBA" id="ARBA00022763"/>
    </source>
</evidence>
<dbReference type="GO" id="GO:0016829">
    <property type="term" value="F:lyase activity"/>
    <property type="evidence" value="ECO:0007669"/>
    <property type="project" value="UniProtKB-KW"/>
</dbReference>
<dbReference type="HOGENOM" id="CLU_035990_6_2_5"/>
<keyword evidence="2 8" id="KW-0645">Protease</keyword>
<evidence type="ECO:0000256" key="5">
    <source>
        <dbReference type="ARBA" id="ARBA00023124"/>
    </source>
</evidence>
<dbReference type="RefSeq" id="WP_013654051.1">
    <property type="nucleotide sequence ID" value="NC_015259.1"/>
</dbReference>
<keyword evidence="7" id="KW-0456">Lyase</keyword>
<dbReference type="EC" id="3.4.-.-" evidence="8"/>
<gene>
    <name evidence="10" type="ordered locus">SL003B_3320</name>
</gene>
<dbReference type="SUPFAM" id="SSF143081">
    <property type="entry name" value="BB1717-like"/>
    <property type="match status" value="1"/>
</dbReference>
<dbReference type="EMBL" id="CP002568">
    <property type="protein sequence ID" value="ADZ71742.1"/>
    <property type="molecule type" value="Genomic_DNA"/>
</dbReference>
<sequence length="248" mass="27388">MCGRYSLTATPEEGRERFGYSDSPDFPPRYNIAPTQPVAIVRREHGARRFALARWGLVPSWVKDPASFTLLINARAETAADKPSFRAAMRHHRCLFPASGFYEWRRGPQGSQPWWIRPRDGGVMAFAGLWDTWSDPDGGDIDTAAILTVEANRTMGAIHHRMPAILMPDAFDAWLDTAAVQVGQARALLRPAPDDYLEAVPVSARVNSVANDDPGLQQPAEPLSAAEPVPKRARAVRCDAADDQLDLF</sequence>
<dbReference type="InterPro" id="IPR003738">
    <property type="entry name" value="SRAP"/>
</dbReference>
<reference evidence="10 11" key="1">
    <citation type="journal article" date="2011" name="J. Bacteriol.">
        <title>Complete genome sequence of Polymorphum gilvum SL003B-26A1T, a crude oil-degrading bacterium from oil-polluted saline soil.</title>
        <authorList>
            <person name="Li S.G."/>
            <person name="Tang Y.Q."/>
            <person name="Nie Y."/>
            <person name="Cai M."/>
            <person name="Wu X.L."/>
        </authorList>
    </citation>
    <scope>NUCLEOTIDE SEQUENCE [LARGE SCALE GENOMIC DNA]</scope>
    <source>
        <strain evidence="11">LMG 25793 / CGMCC 1.9160 / SL003B-26A1</strain>
    </source>
</reference>
<dbReference type="AlphaFoldDB" id="F2IYD0"/>
<evidence type="ECO:0000313" key="11">
    <source>
        <dbReference type="Proteomes" id="UP000008130"/>
    </source>
</evidence>
<dbReference type="Gene3D" id="3.90.1680.10">
    <property type="entry name" value="SOS response associated peptidase-like"/>
    <property type="match status" value="1"/>
</dbReference>
<name>F2IYD0_POLGS</name>
<organism evidence="10 11">
    <name type="scientific">Polymorphum gilvum (strain LMG 25793 / CGMCC 1.9160 / SL003B-26A1)</name>
    <dbReference type="NCBI Taxonomy" id="991905"/>
    <lineage>
        <taxon>Bacteria</taxon>
        <taxon>Pseudomonadati</taxon>
        <taxon>Pseudomonadota</taxon>
        <taxon>Alphaproteobacteria</taxon>
        <taxon>Rhodobacterales</taxon>
        <taxon>Paracoccaceae</taxon>
        <taxon>Polymorphum</taxon>
    </lineage>
</organism>
<keyword evidence="6" id="KW-0238">DNA-binding</keyword>
<dbReference type="KEGG" id="pgv:SL003B_3320"/>
<dbReference type="OrthoDB" id="9782620at2"/>
<evidence type="ECO:0000256" key="6">
    <source>
        <dbReference type="ARBA" id="ARBA00023125"/>
    </source>
</evidence>
<keyword evidence="5" id="KW-0190">Covalent protein-DNA linkage</keyword>
<protein>
    <recommendedName>
        <fullName evidence="8">Abasic site processing protein</fullName>
        <ecNumber evidence="8">3.4.-.-</ecNumber>
    </recommendedName>
</protein>
<evidence type="ECO:0000256" key="8">
    <source>
        <dbReference type="RuleBase" id="RU364100"/>
    </source>
</evidence>
<keyword evidence="3" id="KW-0227">DNA damage</keyword>
<evidence type="ECO:0000256" key="1">
    <source>
        <dbReference type="ARBA" id="ARBA00008136"/>
    </source>
</evidence>
<keyword evidence="11" id="KW-1185">Reference proteome</keyword>
<dbReference type="InterPro" id="IPR036590">
    <property type="entry name" value="SRAP-like"/>
</dbReference>
<keyword evidence="4 8" id="KW-0378">Hydrolase</keyword>
<dbReference type="PATRIC" id="fig|991905.3.peg.3420"/>
<evidence type="ECO:0000256" key="9">
    <source>
        <dbReference type="SAM" id="MobiDB-lite"/>
    </source>
</evidence>
<dbReference type="GO" id="GO:0008233">
    <property type="term" value="F:peptidase activity"/>
    <property type="evidence" value="ECO:0007669"/>
    <property type="project" value="UniProtKB-KW"/>
</dbReference>
<feature type="region of interest" description="Disordered" evidence="9">
    <location>
        <begin position="209"/>
        <end position="232"/>
    </location>
</feature>
<dbReference type="GO" id="GO:0106300">
    <property type="term" value="P:protein-DNA covalent cross-linking repair"/>
    <property type="evidence" value="ECO:0007669"/>
    <property type="project" value="InterPro"/>
</dbReference>
<evidence type="ECO:0000313" key="10">
    <source>
        <dbReference type="EMBL" id="ADZ71742.1"/>
    </source>
</evidence>
<evidence type="ECO:0000256" key="7">
    <source>
        <dbReference type="ARBA" id="ARBA00023239"/>
    </source>
</evidence>
<dbReference type="STRING" id="991905.SL003B_3320"/>
<evidence type="ECO:0000256" key="2">
    <source>
        <dbReference type="ARBA" id="ARBA00022670"/>
    </source>
</evidence>
<dbReference type="Pfam" id="PF02586">
    <property type="entry name" value="SRAP"/>
    <property type="match status" value="1"/>
</dbReference>
<dbReference type="PANTHER" id="PTHR13604:SF0">
    <property type="entry name" value="ABASIC SITE PROCESSING PROTEIN HMCES"/>
    <property type="match status" value="1"/>
</dbReference>
<evidence type="ECO:0000256" key="4">
    <source>
        <dbReference type="ARBA" id="ARBA00022801"/>
    </source>
</evidence>
<dbReference type="Proteomes" id="UP000008130">
    <property type="component" value="Chromosome"/>
</dbReference>
<proteinExistence type="inferred from homology"/>